<dbReference type="Gene3D" id="3.30.70.380">
    <property type="entry name" value="Ferrodoxin-fold anticodon-binding domain"/>
    <property type="match status" value="1"/>
</dbReference>
<dbReference type="AlphaFoldDB" id="A0A9D2S509"/>
<dbReference type="Pfam" id="PF17759">
    <property type="entry name" value="tRNA_synthFbeta"/>
    <property type="match status" value="1"/>
</dbReference>
<organism evidence="20 21">
    <name type="scientific">Candidatus Flavonifractor intestinipullorum</name>
    <dbReference type="NCBI Taxonomy" id="2838587"/>
    <lineage>
        <taxon>Bacteria</taxon>
        <taxon>Bacillati</taxon>
        <taxon>Bacillota</taxon>
        <taxon>Clostridia</taxon>
        <taxon>Eubacteriales</taxon>
        <taxon>Oscillospiraceae</taxon>
        <taxon>Flavonifractor</taxon>
    </lineage>
</organism>
<evidence type="ECO:0000256" key="12">
    <source>
        <dbReference type="ARBA" id="ARBA00022840"/>
    </source>
</evidence>
<dbReference type="Proteomes" id="UP000824208">
    <property type="component" value="Unassembled WGS sequence"/>
</dbReference>
<keyword evidence="16" id="KW-0030">Aminoacyl-tRNA synthetase</keyword>
<evidence type="ECO:0000313" key="20">
    <source>
        <dbReference type="EMBL" id="HJB56266.1"/>
    </source>
</evidence>
<keyword evidence="15" id="KW-0648">Protein biosynthesis</keyword>
<dbReference type="Pfam" id="PF03147">
    <property type="entry name" value="FDX-ACB"/>
    <property type="match status" value="1"/>
</dbReference>
<evidence type="ECO:0000256" key="5">
    <source>
        <dbReference type="ARBA" id="ARBA00012814"/>
    </source>
</evidence>
<evidence type="ECO:0000256" key="14">
    <source>
        <dbReference type="ARBA" id="ARBA00022884"/>
    </source>
</evidence>
<reference evidence="20" key="1">
    <citation type="journal article" date="2021" name="PeerJ">
        <title>Extensive microbial diversity within the chicken gut microbiome revealed by metagenomics and culture.</title>
        <authorList>
            <person name="Gilroy R."/>
            <person name="Ravi A."/>
            <person name="Getino M."/>
            <person name="Pursley I."/>
            <person name="Horton D.L."/>
            <person name="Alikhan N.F."/>
            <person name="Baker D."/>
            <person name="Gharbi K."/>
            <person name="Hall N."/>
            <person name="Watson M."/>
            <person name="Adriaenssens E.M."/>
            <person name="Foster-Nyarko E."/>
            <person name="Jarju S."/>
            <person name="Secka A."/>
            <person name="Antonio M."/>
            <person name="Oren A."/>
            <person name="Chaudhuri R.R."/>
            <person name="La Ragione R."/>
            <person name="Hildebrand F."/>
            <person name="Pallen M.J."/>
        </authorList>
    </citation>
    <scope>NUCLEOTIDE SEQUENCE</scope>
    <source>
        <strain evidence="20">CHK189-11263</strain>
    </source>
</reference>
<evidence type="ECO:0000256" key="18">
    <source>
        <dbReference type="ARBA" id="ARBA00049255"/>
    </source>
</evidence>
<evidence type="ECO:0000256" key="4">
    <source>
        <dbReference type="ARBA" id="ARBA00011209"/>
    </source>
</evidence>
<evidence type="ECO:0000256" key="17">
    <source>
        <dbReference type="ARBA" id="ARBA00033189"/>
    </source>
</evidence>
<dbReference type="GO" id="GO:0046872">
    <property type="term" value="F:metal ion binding"/>
    <property type="evidence" value="ECO:0007669"/>
    <property type="project" value="UniProtKB-KW"/>
</dbReference>
<comment type="subcellular location">
    <subcellularLocation>
        <location evidence="2">Cytoplasm</location>
    </subcellularLocation>
</comment>
<dbReference type="InterPro" id="IPR045864">
    <property type="entry name" value="aa-tRNA-synth_II/BPL/LPL"/>
</dbReference>
<evidence type="ECO:0000256" key="11">
    <source>
        <dbReference type="ARBA" id="ARBA00022741"/>
    </source>
</evidence>
<reference evidence="20" key="2">
    <citation type="submission" date="2021-04" db="EMBL/GenBank/DDBJ databases">
        <authorList>
            <person name="Gilroy R."/>
        </authorList>
    </citation>
    <scope>NUCLEOTIDE SEQUENCE</scope>
    <source>
        <strain evidence="20">CHK189-11263</strain>
    </source>
</reference>
<dbReference type="PANTHER" id="PTHR10947:SF0">
    <property type="entry name" value="PHENYLALANINE--TRNA LIGASE BETA SUBUNIT"/>
    <property type="match status" value="1"/>
</dbReference>
<dbReference type="GO" id="GO:0140096">
    <property type="term" value="F:catalytic activity, acting on a protein"/>
    <property type="evidence" value="ECO:0007669"/>
    <property type="project" value="UniProtKB-ARBA"/>
</dbReference>
<comment type="catalytic activity">
    <reaction evidence="18">
        <text>tRNA(Phe) + L-phenylalanine + ATP = L-phenylalanyl-tRNA(Phe) + AMP + diphosphate + H(+)</text>
        <dbReference type="Rhea" id="RHEA:19413"/>
        <dbReference type="Rhea" id="RHEA-COMP:9668"/>
        <dbReference type="Rhea" id="RHEA-COMP:9699"/>
        <dbReference type="ChEBI" id="CHEBI:15378"/>
        <dbReference type="ChEBI" id="CHEBI:30616"/>
        <dbReference type="ChEBI" id="CHEBI:33019"/>
        <dbReference type="ChEBI" id="CHEBI:58095"/>
        <dbReference type="ChEBI" id="CHEBI:78442"/>
        <dbReference type="ChEBI" id="CHEBI:78531"/>
        <dbReference type="ChEBI" id="CHEBI:456215"/>
        <dbReference type="EC" id="6.1.1.20"/>
    </reaction>
</comment>
<dbReference type="SUPFAM" id="SSF54991">
    <property type="entry name" value="Anticodon-binding domain of PheRS"/>
    <property type="match status" value="1"/>
</dbReference>
<dbReference type="PROSITE" id="PS51447">
    <property type="entry name" value="FDX_ACB"/>
    <property type="match status" value="1"/>
</dbReference>
<evidence type="ECO:0000256" key="15">
    <source>
        <dbReference type="ARBA" id="ARBA00022917"/>
    </source>
</evidence>
<dbReference type="FunFam" id="3.30.70.380:FF:000001">
    <property type="entry name" value="Phenylalanine--tRNA ligase beta subunit"/>
    <property type="match status" value="1"/>
</dbReference>
<evidence type="ECO:0000256" key="8">
    <source>
        <dbReference type="ARBA" id="ARBA00022555"/>
    </source>
</evidence>
<dbReference type="GO" id="GO:0006432">
    <property type="term" value="P:phenylalanyl-tRNA aminoacylation"/>
    <property type="evidence" value="ECO:0007669"/>
    <property type="project" value="InterPro"/>
</dbReference>
<dbReference type="InterPro" id="IPR005121">
    <property type="entry name" value="Fdx_antiC-bd"/>
</dbReference>
<evidence type="ECO:0000256" key="13">
    <source>
        <dbReference type="ARBA" id="ARBA00022842"/>
    </source>
</evidence>
<keyword evidence="7" id="KW-0963">Cytoplasm</keyword>
<keyword evidence="13" id="KW-0460">Magnesium</keyword>
<evidence type="ECO:0000259" key="19">
    <source>
        <dbReference type="PROSITE" id="PS51447"/>
    </source>
</evidence>
<comment type="cofactor">
    <cofactor evidence="1">
        <name>Mg(2+)</name>
        <dbReference type="ChEBI" id="CHEBI:18420"/>
    </cofactor>
</comment>
<accession>A0A9D2S509</accession>
<keyword evidence="10" id="KW-0479">Metal-binding</keyword>
<evidence type="ECO:0000256" key="6">
    <source>
        <dbReference type="ARBA" id="ARBA00017032"/>
    </source>
</evidence>
<feature type="non-terminal residue" evidence="20">
    <location>
        <position position="1"/>
    </location>
</feature>
<protein>
    <recommendedName>
        <fullName evidence="6">Phenylalanine--tRNA ligase beta subunit</fullName>
        <ecNumber evidence="5">6.1.1.20</ecNumber>
    </recommendedName>
    <alternativeName>
        <fullName evidence="17">Phenylalanyl-tRNA synthetase beta subunit</fullName>
    </alternativeName>
</protein>
<evidence type="ECO:0000256" key="16">
    <source>
        <dbReference type="ARBA" id="ARBA00023146"/>
    </source>
</evidence>
<comment type="subunit">
    <text evidence="4">Tetramer of two alpha and two beta subunits.</text>
</comment>
<dbReference type="InterPro" id="IPR045060">
    <property type="entry name" value="Phe-tRNA-ligase_IIc_bsu"/>
</dbReference>
<keyword evidence="11" id="KW-0547">Nucleotide-binding</keyword>
<comment type="similarity">
    <text evidence="3">Belongs to the phenylalanyl-tRNA synthetase beta subunit family. Type 1 subfamily.</text>
</comment>
<dbReference type="GO" id="GO:0009328">
    <property type="term" value="C:phenylalanine-tRNA ligase complex"/>
    <property type="evidence" value="ECO:0007669"/>
    <property type="project" value="TreeGrafter"/>
</dbReference>
<evidence type="ECO:0000313" key="21">
    <source>
        <dbReference type="Proteomes" id="UP000824208"/>
    </source>
</evidence>
<evidence type="ECO:0000256" key="1">
    <source>
        <dbReference type="ARBA" id="ARBA00001946"/>
    </source>
</evidence>
<sequence>TLMRGETTLGGYSPEQRLENRLGELCRACGYDEIITYSFISPTCYDKIRWPKDYFARKSFQILNPLGEDTSIMRTTTLPSMLEILTRNYNYRNKSAQLYELARVYLPGGEDGLANEAKVLTLGAYGEEMDFFALKGVVEAILKDLRVKDVHFAGPTGAPSDASYHPGRCASVWSGSDCIGIFGQIHPLVAQNYGVDAGLYCAELDFDELMNAKGPDPEYVPLPKFPAVTRDIAVVCEEAVTVGALEDAIRRGAKGLLKEVALFDIYRGKGIPEGKKSVAFNLVLRSDERSLTAEEADEDVKSILEALEKDLGAVLR</sequence>
<dbReference type="Gene3D" id="3.30.930.10">
    <property type="entry name" value="Bira Bifunctional Protein, Domain 2"/>
    <property type="match status" value="1"/>
</dbReference>
<proteinExistence type="inferred from homology"/>
<keyword evidence="9 20" id="KW-0436">Ligase</keyword>
<evidence type="ECO:0000256" key="7">
    <source>
        <dbReference type="ARBA" id="ARBA00022490"/>
    </source>
</evidence>
<dbReference type="SMART" id="SM00896">
    <property type="entry name" value="FDX-ACB"/>
    <property type="match status" value="1"/>
</dbReference>
<keyword evidence="8" id="KW-0820">tRNA-binding</keyword>
<feature type="domain" description="FDX-ACB" evidence="19">
    <location>
        <begin position="223"/>
        <end position="316"/>
    </location>
</feature>
<keyword evidence="14" id="KW-0694">RNA-binding</keyword>
<name>A0A9D2S509_9FIRM</name>
<dbReference type="GO" id="GO:0016740">
    <property type="term" value="F:transferase activity"/>
    <property type="evidence" value="ECO:0007669"/>
    <property type="project" value="UniProtKB-ARBA"/>
</dbReference>
<dbReference type="EMBL" id="DWYC01000019">
    <property type="protein sequence ID" value="HJB56266.1"/>
    <property type="molecule type" value="Genomic_DNA"/>
</dbReference>
<evidence type="ECO:0000256" key="3">
    <source>
        <dbReference type="ARBA" id="ARBA00008653"/>
    </source>
</evidence>
<dbReference type="EC" id="6.1.1.20" evidence="5"/>
<keyword evidence="12" id="KW-0067">ATP-binding</keyword>
<dbReference type="GO" id="GO:0004826">
    <property type="term" value="F:phenylalanine-tRNA ligase activity"/>
    <property type="evidence" value="ECO:0007669"/>
    <property type="project" value="UniProtKB-EC"/>
</dbReference>
<dbReference type="SUPFAM" id="SSF55681">
    <property type="entry name" value="Class II aaRS and biotin synthetases"/>
    <property type="match status" value="1"/>
</dbReference>
<dbReference type="GO" id="GO:0000049">
    <property type="term" value="F:tRNA binding"/>
    <property type="evidence" value="ECO:0007669"/>
    <property type="project" value="UniProtKB-KW"/>
</dbReference>
<dbReference type="PANTHER" id="PTHR10947">
    <property type="entry name" value="PHENYLALANYL-TRNA SYNTHETASE BETA CHAIN AND LEUCINE-RICH REPEAT-CONTAINING PROTEIN 47"/>
    <property type="match status" value="1"/>
</dbReference>
<dbReference type="InterPro" id="IPR036690">
    <property type="entry name" value="Fdx_antiC-bd_sf"/>
</dbReference>
<dbReference type="InterPro" id="IPR041616">
    <property type="entry name" value="PheRS_beta_core"/>
</dbReference>
<evidence type="ECO:0000256" key="2">
    <source>
        <dbReference type="ARBA" id="ARBA00004496"/>
    </source>
</evidence>
<comment type="caution">
    <text evidence="20">The sequence shown here is derived from an EMBL/GenBank/DDBJ whole genome shotgun (WGS) entry which is preliminary data.</text>
</comment>
<gene>
    <name evidence="20" type="ORF">H9714_01800</name>
</gene>
<dbReference type="CDD" id="cd00769">
    <property type="entry name" value="PheRS_beta_core"/>
    <property type="match status" value="1"/>
</dbReference>
<evidence type="ECO:0000256" key="9">
    <source>
        <dbReference type="ARBA" id="ARBA00022598"/>
    </source>
</evidence>
<evidence type="ECO:0000256" key="10">
    <source>
        <dbReference type="ARBA" id="ARBA00022723"/>
    </source>
</evidence>
<dbReference type="GO" id="GO:0005524">
    <property type="term" value="F:ATP binding"/>
    <property type="evidence" value="ECO:0007669"/>
    <property type="project" value="UniProtKB-KW"/>
</dbReference>